<name>A0A8T3BEP4_DENNO</name>
<protein>
    <submittedName>
        <fullName evidence="1">Uncharacterized protein</fullName>
    </submittedName>
</protein>
<comment type="caution">
    <text evidence="1">The sequence shown here is derived from an EMBL/GenBank/DDBJ whole genome shotgun (WGS) entry which is preliminary data.</text>
</comment>
<dbReference type="AlphaFoldDB" id="A0A8T3BEP4"/>
<keyword evidence="2" id="KW-1185">Reference proteome</keyword>
<evidence type="ECO:0000313" key="1">
    <source>
        <dbReference type="EMBL" id="KAI0507929.1"/>
    </source>
</evidence>
<dbReference type="EMBL" id="JAGYWB010000010">
    <property type="protein sequence ID" value="KAI0507929.1"/>
    <property type="molecule type" value="Genomic_DNA"/>
</dbReference>
<gene>
    <name evidence="1" type="ORF">KFK09_014057</name>
</gene>
<sequence length="57" mass="6360">MDGGSLTSNLKFVTDIVIVLTSRGTDYFTSMMNSPTNMNEECNKRKIPTSCCRKPII</sequence>
<proteinExistence type="predicted"/>
<accession>A0A8T3BEP4</accession>
<evidence type="ECO:0000313" key="2">
    <source>
        <dbReference type="Proteomes" id="UP000829196"/>
    </source>
</evidence>
<reference evidence="1" key="1">
    <citation type="journal article" date="2022" name="Front. Genet.">
        <title>Chromosome-Scale Assembly of the Dendrobium nobile Genome Provides Insights Into the Molecular Mechanism of the Biosynthesis of the Medicinal Active Ingredient of Dendrobium.</title>
        <authorList>
            <person name="Xu Q."/>
            <person name="Niu S.-C."/>
            <person name="Li K.-L."/>
            <person name="Zheng P.-J."/>
            <person name="Zhang X.-J."/>
            <person name="Jia Y."/>
            <person name="Liu Y."/>
            <person name="Niu Y.-X."/>
            <person name="Yu L.-H."/>
            <person name="Chen D.-F."/>
            <person name="Zhang G.-Q."/>
        </authorList>
    </citation>
    <scope>NUCLEOTIDE SEQUENCE</scope>
    <source>
        <tissue evidence="1">Leaf</tissue>
    </source>
</reference>
<organism evidence="1 2">
    <name type="scientific">Dendrobium nobile</name>
    <name type="common">Orchid</name>
    <dbReference type="NCBI Taxonomy" id="94219"/>
    <lineage>
        <taxon>Eukaryota</taxon>
        <taxon>Viridiplantae</taxon>
        <taxon>Streptophyta</taxon>
        <taxon>Embryophyta</taxon>
        <taxon>Tracheophyta</taxon>
        <taxon>Spermatophyta</taxon>
        <taxon>Magnoliopsida</taxon>
        <taxon>Liliopsida</taxon>
        <taxon>Asparagales</taxon>
        <taxon>Orchidaceae</taxon>
        <taxon>Epidendroideae</taxon>
        <taxon>Malaxideae</taxon>
        <taxon>Dendrobiinae</taxon>
        <taxon>Dendrobium</taxon>
    </lineage>
</organism>
<dbReference type="Proteomes" id="UP000829196">
    <property type="component" value="Unassembled WGS sequence"/>
</dbReference>